<proteinExistence type="inferred from homology"/>
<name>A0A1I5P854_9PSED</name>
<dbReference type="OrthoDB" id="9784785at2"/>
<dbReference type="InterPro" id="IPR007432">
    <property type="entry name" value="DUF480"/>
</dbReference>
<dbReference type="Pfam" id="PF04337">
    <property type="entry name" value="DUF480"/>
    <property type="match status" value="1"/>
</dbReference>
<dbReference type="EMBL" id="FOWX01000008">
    <property type="protein sequence ID" value="SFP29980.1"/>
    <property type="molecule type" value="Genomic_DNA"/>
</dbReference>
<dbReference type="HAMAP" id="MF_01584">
    <property type="entry name" value="UPF0502"/>
    <property type="match status" value="1"/>
</dbReference>
<comment type="similarity">
    <text evidence="1">Belongs to the UPF0502 family.</text>
</comment>
<evidence type="ECO:0000313" key="3">
    <source>
        <dbReference type="Proteomes" id="UP000198784"/>
    </source>
</evidence>
<dbReference type="RefSeq" id="WP_090499532.1">
    <property type="nucleotide sequence ID" value="NZ_FOWX01000008.1"/>
</dbReference>
<accession>A0A1I5P854</accession>
<gene>
    <name evidence="2" type="ORF">SAMN05216190_10843</name>
</gene>
<organism evidence="2 3">
    <name type="scientific">Pseudomonas borbori</name>
    <dbReference type="NCBI Taxonomy" id="289003"/>
    <lineage>
        <taxon>Bacteria</taxon>
        <taxon>Pseudomonadati</taxon>
        <taxon>Pseudomonadota</taxon>
        <taxon>Gammaproteobacteria</taxon>
        <taxon>Pseudomonadales</taxon>
        <taxon>Pseudomonadaceae</taxon>
        <taxon>Pseudomonas</taxon>
    </lineage>
</organism>
<dbReference type="Proteomes" id="UP000198784">
    <property type="component" value="Unassembled WGS sequence"/>
</dbReference>
<dbReference type="PANTHER" id="PTHR38768:SF1">
    <property type="entry name" value="UPF0502 PROTEIN YCEH"/>
    <property type="match status" value="1"/>
</dbReference>
<dbReference type="InterPro" id="IPR036390">
    <property type="entry name" value="WH_DNA-bd_sf"/>
</dbReference>
<dbReference type="AlphaFoldDB" id="A0A1I5P854"/>
<keyword evidence="3" id="KW-1185">Reference proteome</keyword>
<dbReference type="PANTHER" id="PTHR38768">
    <property type="entry name" value="UPF0502 PROTEIN YCEH"/>
    <property type="match status" value="1"/>
</dbReference>
<dbReference type="Gene3D" id="1.10.10.10">
    <property type="entry name" value="Winged helix-like DNA-binding domain superfamily/Winged helix DNA-binding domain"/>
    <property type="match status" value="2"/>
</dbReference>
<reference evidence="3" key="1">
    <citation type="submission" date="2016-10" db="EMBL/GenBank/DDBJ databases">
        <authorList>
            <person name="Varghese N."/>
            <person name="Submissions S."/>
        </authorList>
    </citation>
    <scope>NUCLEOTIDE SEQUENCE [LARGE SCALE GENOMIC DNA]</scope>
    <source>
        <strain evidence="3">DSM 17834</strain>
    </source>
</reference>
<protein>
    <submittedName>
        <fullName evidence="2">Uncharacterized protein</fullName>
    </submittedName>
</protein>
<sequence>MSSETTTPPVDSPLTAAEARILGCLIEKQATTPEVYPLTLNALVLACNQKTSREPLMSLTAGQVGQGLRSLEGRGLTRLVMGSRADRWEHRADKALELVAAQVVLIGLLLLRGPQTVNELLTRSSRMYAFEDAEQLQHNLERLISRGLLCQLPRQAGQREDRYMHLLGDPADLQAIIDARASHVERPSASAYDESRLDALEARVAELEERLARLE</sequence>
<evidence type="ECO:0000256" key="1">
    <source>
        <dbReference type="HAMAP-Rule" id="MF_01584"/>
    </source>
</evidence>
<dbReference type="SUPFAM" id="SSF46785">
    <property type="entry name" value="Winged helix' DNA-binding domain"/>
    <property type="match status" value="2"/>
</dbReference>
<dbReference type="InterPro" id="IPR036388">
    <property type="entry name" value="WH-like_DNA-bd_sf"/>
</dbReference>
<evidence type="ECO:0000313" key="2">
    <source>
        <dbReference type="EMBL" id="SFP29980.1"/>
    </source>
</evidence>